<dbReference type="NCBIfam" id="NF004863">
    <property type="entry name" value="PRK06223.1"/>
    <property type="match status" value="1"/>
</dbReference>
<evidence type="ECO:0000313" key="12">
    <source>
        <dbReference type="Proteomes" id="UP000837675"/>
    </source>
</evidence>
<sequence>MVKRNKIALIGGGNIGGTLAHLASSRGMGDVVILDRTADYAKGKALDLEHTLPIEGTDIKITGTSNYQDISNANVVIVTAGIPRQPGISRDDLLSTNAEVMKIVGEGIKTHAKDAFVIVVTNPLDVMVYALQKFSGLPHNKVVGMAGVLDSARFKLFLARELDISVEDINTFVLGGHGDSMVPLPRYTTVAGIPIAEILKMGLISQEKLDSIINRTRNGGAEIVQLLQKGSAFYAPAVSALEMADSYLNNRRRILPCAAYLNNEYGYQNIYAGVPVIIGQNGVEKVVELELTESEKSAFNTSVQAVKGLIEALEKLI</sequence>
<evidence type="ECO:0000256" key="1">
    <source>
        <dbReference type="ARBA" id="ARBA00016495"/>
    </source>
</evidence>
<dbReference type="InterPro" id="IPR011275">
    <property type="entry name" value="Malate_DH_type3"/>
</dbReference>
<dbReference type="SUPFAM" id="SSF51735">
    <property type="entry name" value="NAD(P)-binding Rossmann-fold domains"/>
    <property type="match status" value="1"/>
</dbReference>
<dbReference type="PRINTS" id="PR00086">
    <property type="entry name" value="LLDHDRGNASE"/>
</dbReference>
<evidence type="ECO:0000313" key="11">
    <source>
        <dbReference type="EMBL" id="CAG7592051.1"/>
    </source>
</evidence>
<comment type="similarity">
    <text evidence="8">Belongs to the LDH/MDH superfamily.</text>
</comment>
<evidence type="ECO:0000256" key="6">
    <source>
        <dbReference type="PIRSR" id="PIRSR000102-2"/>
    </source>
</evidence>
<dbReference type="PANTHER" id="PTHR43128:SF16">
    <property type="entry name" value="L-LACTATE DEHYDROGENASE"/>
    <property type="match status" value="1"/>
</dbReference>
<proteinExistence type="inferred from homology"/>
<dbReference type="Pfam" id="PF00056">
    <property type="entry name" value="Ldh_1_N"/>
    <property type="match status" value="1"/>
</dbReference>
<feature type="binding site" evidence="6">
    <location>
        <position position="84"/>
    </location>
    <ligand>
        <name>substrate</name>
    </ligand>
</feature>
<dbReference type="FunFam" id="3.90.110.10:FF:000004">
    <property type="entry name" value="Malate dehydrogenase"/>
    <property type="match status" value="1"/>
</dbReference>
<dbReference type="NCBIfam" id="TIGR01763">
    <property type="entry name" value="MalateDH_bact"/>
    <property type="match status" value="1"/>
</dbReference>
<evidence type="ECO:0000256" key="5">
    <source>
        <dbReference type="PIRSR" id="PIRSR000102-1"/>
    </source>
</evidence>
<feature type="binding site" evidence="6">
    <location>
        <position position="90"/>
    </location>
    <ligand>
        <name>substrate</name>
    </ligand>
</feature>
<reference evidence="11" key="1">
    <citation type="submission" date="2021-06" db="EMBL/GenBank/DDBJ databases">
        <authorList>
            <person name="Nardi T."/>
            <person name="Nardi T."/>
        </authorList>
    </citation>
    <scope>NUCLEOTIDE SEQUENCE</scope>
</reference>
<dbReference type="CDD" id="cd01339">
    <property type="entry name" value="LDH-like_MDH"/>
    <property type="match status" value="1"/>
</dbReference>
<comment type="catalytic activity">
    <reaction evidence="4">
        <text>(S)-lactate + NAD(+) = pyruvate + NADH + H(+)</text>
        <dbReference type="Rhea" id="RHEA:23444"/>
        <dbReference type="ChEBI" id="CHEBI:15361"/>
        <dbReference type="ChEBI" id="CHEBI:15378"/>
        <dbReference type="ChEBI" id="CHEBI:16651"/>
        <dbReference type="ChEBI" id="CHEBI:57540"/>
        <dbReference type="ChEBI" id="CHEBI:57945"/>
        <dbReference type="EC" id="1.1.1.27"/>
    </reaction>
</comment>
<organism evidence="11 12">
    <name type="scientific">Hyalomma marginatum</name>
    <dbReference type="NCBI Taxonomy" id="34627"/>
    <lineage>
        <taxon>Eukaryota</taxon>
        <taxon>Metazoa</taxon>
        <taxon>Ecdysozoa</taxon>
        <taxon>Arthropoda</taxon>
        <taxon>Chelicerata</taxon>
        <taxon>Arachnida</taxon>
        <taxon>Acari</taxon>
        <taxon>Parasitiformes</taxon>
        <taxon>Ixodida</taxon>
        <taxon>Ixodoidea</taxon>
        <taxon>Ixodidae</taxon>
        <taxon>Hyalomminae</taxon>
        <taxon>Hyalomma</taxon>
    </lineage>
</organism>
<feature type="binding site" evidence="7">
    <location>
        <begin position="11"/>
        <end position="16"/>
    </location>
    <ligand>
        <name>NAD(+)</name>
        <dbReference type="ChEBI" id="CHEBI:57540"/>
    </ligand>
</feature>
<dbReference type="InterPro" id="IPR001557">
    <property type="entry name" value="L-lactate/malate_DH"/>
</dbReference>
<dbReference type="InterPro" id="IPR015955">
    <property type="entry name" value="Lactate_DH/Glyco_Ohase_4_C"/>
</dbReference>
<dbReference type="HAMAP" id="MF_00487">
    <property type="entry name" value="Malate_dehydrog_3"/>
    <property type="match status" value="1"/>
</dbReference>
<dbReference type="GO" id="GO:0004459">
    <property type="term" value="F:L-lactate dehydrogenase (NAD+) activity"/>
    <property type="evidence" value="ECO:0007669"/>
    <property type="project" value="UniProtKB-EC"/>
</dbReference>
<evidence type="ECO:0000259" key="10">
    <source>
        <dbReference type="Pfam" id="PF02866"/>
    </source>
</evidence>
<dbReference type="Pfam" id="PF02866">
    <property type="entry name" value="Ldh_1_C"/>
    <property type="match status" value="1"/>
</dbReference>
<feature type="binding site" evidence="6">
    <location>
        <position position="153"/>
    </location>
    <ligand>
        <name>substrate</name>
    </ligand>
</feature>
<keyword evidence="2 8" id="KW-0560">Oxidoreductase</keyword>
<dbReference type="GO" id="GO:0006089">
    <property type="term" value="P:lactate metabolic process"/>
    <property type="evidence" value="ECO:0007669"/>
    <property type="project" value="TreeGrafter"/>
</dbReference>
<evidence type="ECO:0000256" key="3">
    <source>
        <dbReference type="ARBA" id="ARBA00023027"/>
    </source>
</evidence>
<dbReference type="PANTHER" id="PTHR43128">
    <property type="entry name" value="L-2-HYDROXYCARBOXYLATE DEHYDROGENASE (NAD(P)(+))"/>
    <property type="match status" value="1"/>
</dbReference>
<dbReference type="SUPFAM" id="SSF56327">
    <property type="entry name" value="LDH C-terminal domain-like"/>
    <property type="match status" value="1"/>
</dbReference>
<feature type="binding site" evidence="7">
    <location>
        <begin position="120"/>
        <end position="122"/>
    </location>
    <ligand>
        <name>NAD(+)</name>
        <dbReference type="ChEBI" id="CHEBI:57540"/>
    </ligand>
</feature>
<dbReference type="Proteomes" id="UP000837675">
    <property type="component" value="Unassembled WGS sequence"/>
</dbReference>
<feature type="domain" description="Lactate/malate dehydrogenase C-terminal" evidence="10">
    <location>
        <begin position="149"/>
        <end position="314"/>
    </location>
</feature>
<accession>A0A8S4C4Q8</accession>
<feature type="active site" description="Proton acceptor" evidence="5">
    <location>
        <position position="177"/>
    </location>
</feature>
<dbReference type="AlphaFoldDB" id="A0A8S4C4Q8"/>
<evidence type="ECO:0000256" key="8">
    <source>
        <dbReference type="RuleBase" id="RU003369"/>
    </source>
</evidence>
<dbReference type="InterPro" id="IPR022383">
    <property type="entry name" value="Lactate/malate_DH_C"/>
</dbReference>
<dbReference type="EMBL" id="CAJVAF010000226">
    <property type="protein sequence ID" value="CAG7592051.1"/>
    <property type="molecule type" value="Genomic_DNA"/>
</dbReference>
<feature type="binding site" evidence="6">
    <location>
        <position position="122"/>
    </location>
    <ligand>
        <name>substrate</name>
    </ligand>
</feature>
<comment type="caution">
    <text evidence="11">The sequence shown here is derived from an EMBL/GenBank/DDBJ whole genome shotgun (WGS) entry which is preliminary data.</text>
</comment>
<feature type="binding site" evidence="7">
    <location>
        <position position="97"/>
    </location>
    <ligand>
        <name>NAD(+)</name>
        <dbReference type="ChEBI" id="CHEBI:57540"/>
    </ligand>
</feature>
<dbReference type="Gene3D" id="3.90.110.10">
    <property type="entry name" value="Lactate dehydrogenase/glycoside hydrolase, family 4, C-terminal"/>
    <property type="match status" value="1"/>
</dbReference>
<dbReference type="FunFam" id="3.40.50.720:FF:000018">
    <property type="entry name" value="Malate dehydrogenase"/>
    <property type="match status" value="1"/>
</dbReference>
<protein>
    <recommendedName>
        <fullName evidence="1">L-lactate dehydrogenase</fullName>
    </recommendedName>
</protein>
<gene>
    <name evidence="11" type="ORF">MHYMCMPASI_00519</name>
</gene>
<evidence type="ECO:0000256" key="7">
    <source>
        <dbReference type="PIRSR" id="PIRSR000102-3"/>
    </source>
</evidence>
<keyword evidence="3 7" id="KW-0520">NAD</keyword>
<keyword evidence="12" id="KW-1185">Reference proteome</keyword>
<dbReference type="PIRSF" id="PIRSF000102">
    <property type="entry name" value="Lac_mal_DH"/>
    <property type="match status" value="1"/>
</dbReference>
<evidence type="ECO:0000256" key="2">
    <source>
        <dbReference type="ARBA" id="ARBA00023002"/>
    </source>
</evidence>
<dbReference type="InterPro" id="IPR036291">
    <property type="entry name" value="NAD(P)-bd_dom_sf"/>
</dbReference>
<dbReference type="Gene3D" id="3.40.50.720">
    <property type="entry name" value="NAD(P)-binding Rossmann-like Domain"/>
    <property type="match status" value="1"/>
</dbReference>
<evidence type="ECO:0000256" key="4">
    <source>
        <dbReference type="ARBA" id="ARBA00049258"/>
    </source>
</evidence>
<dbReference type="InterPro" id="IPR001236">
    <property type="entry name" value="Lactate/malate_DH_N"/>
</dbReference>
<evidence type="ECO:0000259" key="9">
    <source>
        <dbReference type="Pfam" id="PF00056"/>
    </source>
</evidence>
<name>A0A8S4C4Q8_9ACAR</name>
<feature type="domain" description="Lactate/malate dehydrogenase N-terminal" evidence="9">
    <location>
        <begin position="6"/>
        <end position="144"/>
    </location>
</feature>